<evidence type="ECO:0000313" key="2">
    <source>
        <dbReference type="Proteomes" id="UP000228562"/>
    </source>
</evidence>
<evidence type="ECO:0000313" key="1">
    <source>
        <dbReference type="EMBL" id="ATI18694.1"/>
    </source>
</evidence>
<accession>A0A291LI45</accession>
<name>A0A291LI45_9CAUD</name>
<organism evidence="1 2">
    <name type="scientific">Streptomyces phage Amethyst</name>
    <dbReference type="NCBI Taxonomy" id="2041205"/>
    <lineage>
        <taxon>Viruses</taxon>
        <taxon>Duplodnaviria</taxon>
        <taxon>Heunggongvirae</taxon>
        <taxon>Uroviricota</taxon>
        <taxon>Caudoviricetes</taxon>
        <taxon>Arquatrovirinae</taxon>
        <taxon>Omarvirus</taxon>
        <taxon>Omarvirus amethyst</taxon>
    </lineage>
</organism>
<dbReference type="Proteomes" id="UP000228562">
    <property type="component" value="Segment"/>
</dbReference>
<gene>
    <name evidence="1" type="ORF">SEA_AMETHYST_74</name>
</gene>
<reference evidence="1 2" key="1">
    <citation type="submission" date="2017-08" db="EMBL/GenBank/DDBJ databases">
        <authorList>
            <person name="Spangler E.H."/>
            <person name="Amajor V.O."/>
            <person name="Gomez X.D."/>
            <person name="Bhuiyan S."/>
            <person name="Layton S.R."/>
            <person name="Kim T."/>
            <person name="Hughes L.E."/>
            <person name="Garlena R.A."/>
            <person name="Russell D.A."/>
            <person name="Pope W.H."/>
            <person name="Jacobs-Sera D."/>
            <person name="Hendrix R.W."/>
            <person name="Hatfull G.F."/>
        </authorList>
    </citation>
    <scope>NUCLEOTIDE SEQUENCE [LARGE SCALE GENOMIC DNA]</scope>
</reference>
<protein>
    <submittedName>
        <fullName evidence="1">Uncharacterized protein</fullName>
    </submittedName>
</protein>
<proteinExistence type="predicted"/>
<dbReference type="EMBL" id="MF766044">
    <property type="protein sequence ID" value="ATI18694.1"/>
    <property type="molecule type" value="Genomic_DNA"/>
</dbReference>
<sequence length="34" mass="3754">MKVVGGTQVLLDARRNREDSTGEPGFFRRVASFG</sequence>
<keyword evidence="2" id="KW-1185">Reference proteome</keyword>